<comment type="similarity">
    <text evidence="3">Belongs to the acetyltransferase family. RimJ subfamily.</text>
</comment>
<evidence type="ECO:0000259" key="4">
    <source>
        <dbReference type="PROSITE" id="PS51186"/>
    </source>
</evidence>
<protein>
    <recommendedName>
        <fullName evidence="4">N-acetyltransferase domain-containing protein</fullName>
    </recommendedName>
</protein>
<evidence type="ECO:0000256" key="3">
    <source>
        <dbReference type="ARBA" id="ARBA00038502"/>
    </source>
</evidence>
<proteinExistence type="inferred from homology"/>
<dbReference type="InterPro" id="IPR016181">
    <property type="entry name" value="Acyl_CoA_acyltransferase"/>
</dbReference>
<dbReference type="EMBL" id="BJZQ01000005">
    <property type="protein sequence ID" value="GEO89132.1"/>
    <property type="molecule type" value="Genomic_DNA"/>
</dbReference>
<dbReference type="Proteomes" id="UP000321769">
    <property type="component" value="Unassembled WGS sequence"/>
</dbReference>
<dbReference type="AlphaFoldDB" id="A0A512HUJ9"/>
<dbReference type="PROSITE" id="PS51186">
    <property type="entry name" value="GNAT"/>
    <property type="match status" value="1"/>
</dbReference>
<gene>
    <name evidence="5" type="ORF">AFL01nite_14590</name>
</gene>
<keyword evidence="6" id="KW-1185">Reference proteome</keyword>
<evidence type="ECO:0000313" key="6">
    <source>
        <dbReference type="Proteomes" id="UP000321769"/>
    </source>
</evidence>
<reference evidence="5 6" key="1">
    <citation type="submission" date="2019-07" db="EMBL/GenBank/DDBJ databases">
        <title>Whole genome shotgun sequence of Aeromicrobium flavum NBRC 107625.</title>
        <authorList>
            <person name="Hosoyama A."/>
            <person name="Uohara A."/>
            <person name="Ohji S."/>
            <person name="Ichikawa N."/>
        </authorList>
    </citation>
    <scope>NUCLEOTIDE SEQUENCE [LARGE SCALE GENOMIC DNA]</scope>
    <source>
        <strain evidence="5 6">NBRC 107625</strain>
    </source>
</reference>
<comment type="caution">
    <text evidence="5">The sequence shown here is derived from an EMBL/GenBank/DDBJ whole genome shotgun (WGS) entry which is preliminary data.</text>
</comment>
<evidence type="ECO:0000256" key="1">
    <source>
        <dbReference type="ARBA" id="ARBA00022679"/>
    </source>
</evidence>
<evidence type="ECO:0000313" key="5">
    <source>
        <dbReference type="EMBL" id="GEO89132.1"/>
    </source>
</evidence>
<organism evidence="5 6">
    <name type="scientific">Aeromicrobium flavum</name>
    <dbReference type="NCBI Taxonomy" id="416568"/>
    <lineage>
        <taxon>Bacteria</taxon>
        <taxon>Bacillati</taxon>
        <taxon>Actinomycetota</taxon>
        <taxon>Actinomycetes</taxon>
        <taxon>Propionibacteriales</taxon>
        <taxon>Nocardioidaceae</taxon>
        <taxon>Aeromicrobium</taxon>
    </lineage>
</organism>
<sequence>MHERVKWQRRRPPNCQTGRMAVTRLVATTDAEPLADVLRRNREAMAELEPNRPEVYFSAKGQRAIIQDALRRYEDGVSFPRVILGPDDSVVGRINLNEIVRGPSLKGALGYYVDEAEQGRGLATTAVAEVVNLAFVRLGLHRIEAATRLDNTSSQRVLEKNGFTRFGVARDYLRLAGRWHDHVLYERIAGDSPSVDA</sequence>
<dbReference type="GO" id="GO:0005737">
    <property type="term" value="C:cytoplasm"/>
    <property type="evidence" value="ECO:0007669"/>
    <property type="project" value="TreeGrafter"/>
</dbReference>
<dbReference type="Pfam" id="PF13302">
    <property type="entry name" value="Acetyltransf_3"/>
    <property type="match status" value="1"/>
</dbReference>
<dbReference type="GO" id="GO:0008999">
    <property type="term" value="F:protein-N-terminal-alanine acetyltransferase activity"/>
    <property type="evidence" value="ECO:0007669"/>
    <property type="project" value="TreeGrafter"/>
</dbReference>
<name>A0A512HUJ9_9ACTN</name>
<accession>A0A512HUJ9</accession>
<dbReference type="Gene3D" id="3.40.630.30">
    <property type="match status" value="1"/>
</dbReference>
<dbReference type="InterPro" id="IPR051531">
    <property type="entry name" value="N-acetyltransferase"/>
</dbReference>
<keyword evidence="2" id="KW-0012">Acyltransferase</keyword>
<dbReference type="InterPro" id="IPR000182">
    <property type="entry name" value="GNAT_dom"/>
</dbReference>
<dbReference type="SUPFAM" id="SSF55729">
    <property type="entry name" value="Acyl-CoA N-acyltransferases (Nat)"/>
    <property type="match status" value="1"/>
</dbReference>
<dbReference type="PANTHER" id="PTHR43792:SF8">
    <property type="entry name" value="[RIBOSOMAL PROTEIN US5]-ALANINE N-ACETYLTRANSFERASE"/>
    <property type="match status" value="1"/>
</dbReference>
<keyword evidence="1" id="KW-0808">Transferase</keyword>
<evidence type="ECO:0000256" key="2">
    <source>
        <dbReference type="ARBA" id="ARBA00023315"/>
    </source>
</evidence>
<dbReference type="PANTHER" id="PTHR43792">
    <property type="entry name" value="GNAT FAMILY, PUTATIVE (AFU_ORTHOLOGUE AFUA_3G00765)-RELATED-RELATED"/>
    <property type="match status" value="1"/>
</dbReference>
<feature type="domain" description="N-acetyltransferase" evidence="4">
    <location>
        <begin position="35"/>
        <end position="190"/>
    </location>
</feature>